<dbReference type="PANTHER" id="PTHR43022">
    <property type="entry name" value="PROTEIN SMF"/>
    <property type="match status" value="1"/>
</dbReference>
<dbReference type="SUPFAM" id="SSF102405">
    <property type="entry name" value="MCP/YpsA-like"/>
    <property type="match status" value="1"/>
</dbReference>
<dbReference type="EMBL" id="QUOU01000001">
    <property type="protein sequence ID" value="REL25107.1"/>
    <property type="molecule type" value="Genomic_DNA"/>
</dbReference>
<evidence type="ECO:0000256" key="1">
    <source>
        <dbReference type="ARBA" id="ARBA00006525"/>
    </source>
</evidence>
<proteinExistence type="inferred from homology"/>
<dbReference type="AlphaFoldDB" id="A0A3E0TL91"/>
<feature type="domain" description="DprA winged helix" evidence="3">
    <location>
        <begin position="312"/>
        <end position="359"/>
    </location>
</feature>
<dbReference type="RefSeq" id="WP_116006272.1">
    <property type="nucleotide sequence ID" value="NZ_QUOU01000001.1"/>
</dbReference>
<evidence type="ECO:0000259" key="3">
    <source>
        <dbReference type="Pfam" id="PF17782"/>
    </source>
</evidence>
<dbReference type="GO" id="GO:0009294">
    <property type="term" value="P:DNA-mediated transformation"/>
    <property type="evidence" value="ECO:0007669"/>
    <property type="project" value="InterPro"/>
</dbReference>
<dbReference type="InterPro" id="IPR041614">
    <property type="entry name" value="DprA_WH"/>
</dbReference>
<dbReference type="NCBIfam" id="TIGR00732">
    <property type="entry name" value="dprA"/>
    <property type="match status" value="1"/>
</dbReference>
<organism evidence="5 6">
    <name type="scientific">Thalassotalea euphylliae</name>
    <dbReference type="NCBI Taxonomy" id="1655234"/>
    <lineage>
        <taxon>Bacteria</taxon>
        <taxon>Pseudomonadati</taxon>
        <taxon>Pseudomonadota</taxon>
        <taxon>Gammaproteobacteria</taxon>
        <taxon>Alteromonadales</taxon>
        <taxon>Colwelliaceae</taxon>
        <taxon>Thalassotalea</taxon>
    </lineage>
</organism>
<name>A0A3E0TL91_9GAMM</name>
<evidence type="ECO:0000313" key="6">
    <source>
        <dbReference type="Proteomes" id="UP000256478"/>
    </source>
</evidence>
<dbReference type="Pfam" id="PF25317">
    <property type="entry name" value="SAM_SMF"/>
    <property type="match status" value="1"/>
</dbReference>
<evidence type="ECO:0000259" key="2">
    <source>
        <dbReference type="Pfam" id="PF02481"/>
    </source>
</evidence>
<feature type="domain" description="Smf/DprA SLOG" evidence="2">
    <location>
        <begin position="77"/>
        <end position="286"/>
    </location>
</feature>
<accession>A0A3E0TL91</accession>
<dbReference type="Proteomes" id="UP000256478">
    <property type="component" value="Unassembled WGS sequence"/>
</dbReference>
<protein>
    <submittedName>
        <fullName evidence="5">DNA-protecting protein DprA</fullName>
    </submittedName>
</protein>
<evidence type="ECO:0000259" key="4">
    <source>
        <dbReference type="Pfam" id="PF25317"/>
    </source>
</evidence>
<dbReference type="InterPro" id="IPR003488">
    <property type="entry name" value="DprA"/>
</dbReference>
<dbReference type="PANTHER" id="PTHR43022:SF1">
    <property type="entry name" value="PROTEIN SMF"/>
    <property type="match status" value="1"/>
</dbReference>
<dbReference type="OrthoDB" id="9785707at2"/>
<comment type="caution">
    <text evidence="5">The sequence shown here is derived from an EMBL/GenBank/DDBJ whole genome shotgun (WGS) entry which is preliminary data.</text>
</comment>
<feature type="domain" description="Smf/DprA SAM" evidence="4">
    <location>
        <begin position="5"/>
        <end position="65"/>
    </location>
</feature>
<sequence>MDKDDIQLWLALKLVPRLAAHRKIALVKEHGLTKLFSYKAAQLQAFGLSKNQANAIAAPDWQAIADIIAKSDQAKSQIVTYSDPAYPSLLAQIYDPPLVLWAKGDKTILNTPQIAIVGSRAATQAGREYASQLASELSSVLTITSGLALGVDAAAHQGALHARQNTVAVIATGIDKVYPARHKLLARNMIEQGGVIVTEFMPGTVAKPGHFPRRNRIISGLSLGTVVVEAEVKSGSLVTAKSALEQNREVFAVPGSPLNPMAKGCHQLIKQGAKLIDCAADIIEELVIPGSSGHVIQVDEKIVKTHQQGLLNDALLASVDYEITPVDMVVSRSKLPTDEVLTRLTMLELSGLVSAVPGGYLRLHRG</sequence>
<reference evidence="5 6" key="1">
    <citation type="submission" date="2018-08" db="EMBL/GenBank/DDBJ databases">
        <title>Thalassotalea euphylliae genome.</title>
        <authorList>
            <person name="Summers S."/>
            <person name="Rice S.A."/>
            <person name="Freckelton M.L."/>
            <person name="Nedved B.T."/>
            <person name="Hadfield M.G."/>
        </authorList>
    </citation>
    <scope>NUCLEOTIDE SEQUENCE [LARGE SCALE GENOMIC DNA]</scope>
    <source>
        <strain evidence="5 6">H1</strain>
    </source>
</reference>
<dbReference type="Pfam" id="PF02481">
    <property type="entry name" value="DNA_processg_A"/>
    <property type="match status" value="1"/>
</dbReference>
<evidence type="ECO:0000313" key="5">
    <source>
        <dbReference type="EMBL" id="REL25107.1"/>
    </source>
</evidence>
<gene>
    <name evidence="5" type="primary">dprA</name>
    <name evidence="5" type="ORF">DXX93_00095</name>
</gene>
<dbReference type="Pfam" id="PF17782">
    <property type="entry name" value="WHD_DprA"/>
    <property type="match status" value="1"/>
</dbReference>
<dbReference type="InterPro" id="IPR057338">
    <property type="entry name" value="DprA_SAM"/>
</dbReference>
<dbReference type="Gene3D" id="3.40.50.450">
    <property type="match status" value="1"/>
</dbReference>
<comment type="similarity">
    <text evidence="1">Belongs to the DprA/Smf family.</text>
</comment>
<dbReference type="InterPro" id="IPR036388">
    <property type="entry name" value="WH-like_DNA-bd_sf"/>
</dbReference>
<dbReference type="Gene3D" id="1.10.10.10">
    <property type="entry name" value="Winged helix-like DNA-binding domain superfamily/Winged helix DNA-binding domain"/>
    <property type="match status" value="1"/>
</dbReference>
<dbReference type="InterPro" id="IPR057666">
    <property type="entry name" value="DrpA_SLOG"/>
</dbReference>